<dbReference type="GeneID" id="56452134"/>
<dbReference type="EMBL" id="CP032339">
    <property type="protein sequence ID" value="QCO08775.1"/>
    <property type="molecule type" value="Genomic_DNA"/>
</dbReference>
<dbReference type="GO" id="GO:0046872">
    <property type="term" value="F:metal ion binding"/>
    <property type="evidence" value="ECO:0007669"/>
    <property type="project" value="UniProtKB-KW"/>
</dbReference>
<evidence type="ECO:0000313" key="8">
    <source>
        <dbReference type="Proteomes" id="UP001277471"/>
    </source>
</evidence>
<feature type="binding site" evidence="3">
    <location>
        <position position="224"/>
    </location>
    <ligand>
        <name>Fe cation</name>
        <dbReference type="ChEBI" id="CHEBI:24875"/>
    </ligand>
</feature>
<proteinExistence type="inferred from homology"/>
<sequence>MHIGSRGVFAATFAATLLTMTGLASAAEVNVYSARHYDVDKDLYDAFTKKTGIKINVIEGKEEELIERMKTEGGNSPADVFITVDAGRLWRAQEAGLLQPTRSKVMEEAIPAHLREPEGHWFGISKRARILVYNKASVKPGEIKTYEELADPKWKDRVLVRSSTSVYNQSLVGSLLAAHGEKATEEWAKGVVANMARKPQGGDTDQIKGVAANEGDVAVTNTYYFARIASSAKPEDKAIADKLGVIFPNQDGRGTHVNVSGAGVMKNAPNKEQAVQFLEYLVSPEAQKMFTEKNYEYPIVAGAETAPVLVTWGKFKEDPLNAAVYGKNNAEALKIMDRAGWK</sequence>
<dbReference type="InterPro" id="IPR006059">
    <property type="entry name" value="SBP"/>
</dbReference>
<evidence type="ECO:0000256" key="1">
    <source>
        <dbReference type="ARBA" id="ARBA00008520"/>
    </source>
</evidence>
<dbReference type="KEGG" id="abf:AMK58_12550"/>
<evidence type="ECO:0000313" key="5">
    <source>
        <dbReference type="EMBL" id="MDX5954996.1"/>
    </source>
</evidence>
<feature type="chain" id="PRO_5030012686" evidence="4">
    <location>
        <begin position="27"/>
        <end position="342"/>
    </location>
</feature>
<protein>
    <submittedName>
        <fullName evidence="6">Fe(3+) ABC transporter substrate-binding protein</fullName>
    </submittedName>
</protein>
<dbReference type="AlphaFoldDB" id="A0A0P0EPF4"/>
<evidence type="ECO:0000256" key="3">
    <source>
        <dbReference type="PIRSR" id="PIRSR002825-1"/>
    </source>
</evidence>
<feature type="binding site" evidence="3">
    <location>
        <position position="223"/>
    </location>
    <ligand>
        <name>Fe cation</name>
        <dbReference type="ChEBI" id="CHEBI:24875"/>
    </ligand>
</feature>
<keyword evidence="3" id="KW-0479">Metal-binding</keyword>
<reference evidence="5 8" key="2">
    <citation type="submission" date="2023-11" db="EMBL/GenBank/DDBJ databases">
        <title>MicrobeMod: A computational toolkit for identifying prokaryotic methylation and restriction-modification with nanopore sequencing.</title>
        <authorList>
            <person name="Crits-Christoph A."/>
            <person name="Kang S.C."/>
            <person name="Lee H."/>
            <person name="Ostrov N."/>
        </authorList>
    </citation>
    <scope>NUCLEOTIDE SEQUENCE [LARGE SCALE GENOMIC DNA]</scope>
    <source>
        <strain evidence="5 8">ATCC 29145</strain>
    </source>
</reference>
<dbReference type="CDD" id="cd13542">
    <property type="entry name" value="PBP2_FutA1_ilke"/>
    <property type="match status" value="1"/>
</dbReference>
<dbReference type="PANTHER" id="PTHR30006">
    <property type="entry name" value="THIAMINE-BINDING PERIPLASMIC PROTEIN-RELATED"/>
    <property type="match status" value="1"/>
</dbReference>
<dbReference type="GO" id="GO:0030288">
    <property type="term" value="C:outer membrane-bounded periplasmic space"/>
    <property type="evidence" value="ECO:0007669"/>
    <property type="project" value="TreeGrafter"/>
</dbReference>
<evidence type="ECO:0000313" key="6">
    <source>
        <dbReference type="EMBL" id="QCO08775.1"/>
    </source>
</evidence>
<gene>
    <name evidence="6" type="ORF">D3868_06770</name>
    <name evidence="5" type="ORF">SIM66_27885</name>
</gene>
<feature type="signal peptide" evidence="4">
    <location>
        <begin position="1"/>
        <end position="26"/>
    </location>
</feature>
<accession>A0A0P0EPF4</accession>
<feature type="binding site" evidence="3">
    <location>
        <position position="36"/>
    </location>
    <ligand>
        <name>Fe cation</name>
        <dbReference type="ChEBI" id="CHEBI:24875"/>
    </ligand>
</feature>
<organism evidence="6 7">
    <name type="scientific">Azospirillum brasilense</name>
    <dbReference type="NCBI Taxonomy" id="192"/>
    <lineage>
        <taxon>Bacteria</taxon>
        <taxon>Pseudomonadati</taxon>
        <taxon>Pseudomonadota</taxon>
        <taxon>Alphaproteobacteria</taxon>
        <taxon>Rhodospirillales</taxon>
        <taxon>Azospirillaceae</taxon>
        <taxon>Azospirillum</taxon>
    </lineage>
</organism>
<comment type="similarity">
    <text evidence="1">Belongs to the bacterial solute-binding protein 1 family.</text>
</comment>
<evidence type="ECO:0000313" key="7">
    <source>
        <dbReference type="Proteomes" id="UP000298774"/>
    </source>
</evidence>
<dbReference type="Gene3D" id="3.40.190.10">
    <property type="entry name" value="Periplasmic binding protein-like II"/>
    <property type="match status" value="2"/>
</dbReference>
<dbReference type="Pfam" id="PF13416">
    <property type="entry name" value="SBP_bac_8"/>
    <property type="match status" value="1"/>
</dbReference>
<dbReference type="PIRSF" id="PIRSF002825">
    <property type="entry name" value="CfbpA"/>
    <property type="match status" value="1"/>
</dbReference>
<evidence type="ECO:0000256" key="4">
    <source>
        <dbReference type="SAM" id="SignalP"/>
    </source>
</evidence>
<dbReference type="Proteomes" id="UP000298774">
    <property type="component" value="Chromosome"/>
</dbReference>
<reference evidence="6 7" key="1">
    <citation type="submission" date="2018-09" db="EMBL/GenBank/DDBJ databases">
        <title>Whole genome based analysis of evolution and adaptive divergence in Indian and Brazilian strains of Azospirillum brasilense.</title>
        <authorList>
            <person name="Singh C."/>
            <person name="Tripathi A.K."/>
        </authorList>
    </citation>
    <scope>NUCLEOTIDE SEQUENCE [LARGE SCALE GENOMIC DNA]</scope>
    <source>
        <strain evidence="6 7">MTCC4038</strain>
    </source>
</reference>
<dbReference type="SUPFAM" id="SSF53850">
    <property type="entry name" value="Periplasmic binding protein-like II"/>
    <property type="match status" value="1"/>
</dbReference>
<dbReference type="EMBL" id="JAWXYC010000004">
    <property type="protein sequence ID" value="MDX5954996.1"/>
    <property type="molecule type" value="Genomic_DNA"/>
</dbReference>
<evidence type="ECO:0000256" key="2">
    <source>
        <dbReference type="ARBA" id="ARBA00022729"/>
    </source>
</evidence>
<dbReference type="InterPro" id="IPR026045">
    <property type="entry name" value="Ferric-bd"/>
</dbReference>
<name>A0A0P0EPF4_AZOBR</name>
<dbReference type="RefSeq" id="WP_035671104.1">
    <property type="nucleotide sequence ID" value="NZ_CP012914.1"/>
</dbReference>
<keyword evidence="8" id="KW-1185">Reference proteome</keyword>
<dbReference type="PANTHER" id="PTHR30006:SF15">
    <property type="entry name" value="IRON-UTILIZATION PERIPLASMIC PROTEIN"/>
    <property type="match status" value="1"/>
</dbReference>
<keyword evidence="3" id="KW-0408">Iron</keyword>
<keyword evidence="2 4" id="KW-0732">Signal</keyword>
<dbReference type="Proteomes" id="UP001277471">
    <property type="component" value="Unassembled WGS sequence"/>
</dbReference>